<feature type="transmembrane region" description="Helical" evidence="2">
    <location>
        <begin position="62"/>
        <end position="86"/>
    </location>
</feature>
<feature type="transmembrane region" description="Helical" evidence="2">
    <location>
        <begin position="107"/>
        <end position="129"/>
    </location>
</feature>
<accession>A0AAV9JGA7</accession>
<feature type="transmembrane region" description="Helical" evidence="2">
    <location>
        <begin position="160"/>
        <end position="178"/>
    </location>
</feature>
<evidence type="ECO:0000256" key="1">
    <source>
        <dbReference type="SAM" id="MobiDB-lite"/>
    </source>
</evidence>
<keyword evidence="4" id="KW-1185">Reference proteome</keyword>
<reference evidence="3 4" key="1">
    <citation type="submission" date="2021-11" db="EMBL/GenBank/DDBJ databases">
        <title>Black yeast isolated from Biological Soil Crust.</title>
        <authorList>
            <person name="Kurbessoian T."/>
        </authorList>
    </citation>
    <scope>NUCLEOTIDE SEQUENCE [LARGE SCALE GENOMIC DNA]</scope>
    <source>
        <strain evidence="3 4">CCFEE 5522</strain>
    </source>
</reference>
<keyword evidence="2" id="KW-1133">Transmembrane helix</keyword>
<name>A0AAV9JGA7_9PEZI</name>
<comment type="caution">
    <text evidence="3">The sequence shown here is derived from an EMBL/GenBank/DDBJ whole genome shotgun (WGS) entry which is preliminary data.</text>
</comment>
<evidence type="ECO:0000256" key="2">
    <source>
        <dbReference type="SAM" id="Phobius"/>
    </source>
</evidence>
<organism evidence="3 4">
    <name type="scientific">Oleoguttula mirabilis</name>
    <dbReference type="NCBI Taxonomy" id="1507867"/>
    <lineage>
        <taxon>Eukaryota</taxon>
        <taxon>Fungi</taxon>
        <taxon>Dikarya</taxon>
        <taxon>Ascomycota</taxon>
        <taxon>Pezizomycotina</taxon>
        <taxon>Dothideomycetes</taxon>
        <taxon>Dothideomycetidae</taxon>
        <taxon>Mycosphaerellales</taxon>
        <taxon>Teratosphaeriaceae</taxon>
        <taxon>Oleoguttula</taxon>
    </lineage>
</organism>
<feature type="compositionally biased region" description="Low complexity" evidence="1">
    <location>
        <begin position="364"/>
        <end position="377"/>
    </location>
</feature>
<feature type="transmembrane region" description="Helical" evidence="2">
    <location>
        <begin position="25"/>
        <end position="50"/>
    </location>
</feature>
<protein>
    <submittedName>
        <fullName evidence="3">Uncharacterized protein</fullName>
    </submittedName>
</protein>
<dbReference type="AlphaFoldDB" id="A0AAV9JGA7"/>
<gene>
    <name evidence="3" type="ORF">LTR36_004390</name>
</gene>
<feature type="region of interest" description="Disordered" evidence="1">
    <location>
        <begin position="351"/>
        <end position="377"/>
    </location>
</feature>
<proteinExistence type="predicted"/>
<evidence type="ECO:0000313" key="3">
    <source>
        <dbReference type="EMBL" id="KAK4544180.1"/>
    </source>
</evidence>
<evidence type="ECO:0000313" key="4">
    <source>
        <dbReference type="Proteomes" id="UP001324427"/>
    </source>
</evidence>
<dbReference type="Proteomes" id="UP001324427">
    <property type="component" value="Unassembled WGS sequence"/>
</dbReference>
<sequence length="484" mass="52688">MHTGYPSEKASLTRRRDGNKSKGRSALVIFQQVLAFSSGYVLASEIYMFVTGVVTPDLLPTAIVLMTSAGTSLLYIGLHGATALLTPRAHTKRKETLRRATQWLATSALRLAVTVWLAACGMNITFTLARQPYCIVDKVDTGSHDAATNTGTTCVVQRSGIAAGLLALLASCALFVLLHKTSEPFRCHLFGVAKEPALLPLMLPYKASGQRAMFSEMSFKCRSSTSLSSCTLVPSTNTSTTHLLPTCPEKAVIGLGIYAPKAYRPSFLTPRPSLSSIRTHTTMRSLPPPCPPLPRLLAHSAMHKAVHPPRPSRPSRTHSEKTVRIVPPSPALSRANLAVLNRSESLSSVYSRSISGEGPGPRPIILSDSSRSISSGSTATVVKSPLCAMRRADDPDTILTLDLRSRTSSDSSDSDIDDTAMLQAKLPSVMGEMETWQPRRQNHTSYYQRARELDREGTMRRLEFTPLTIRKTRDSAALFQNNIV</sequence>
<keyword evidence="2" id="KW-0472">Membrane</keyword>
<dbReference type="EMBL" id="JAVFHQ010000026">
    <property type="protein sequence ID" value="KAK4544180.1"/>
    <property type="molecule type" value="Genomic_DNA"/>
</dbReference>
<keyword evidence="2" id="KW-0812">Transmembrane</keyword>